<comment type="caution">
    <text evidence="2">The sequence shown here is derived from an EMBL/GenBank/DDBJ whole genome shotgun (WGS) entry which is preliminary data.</text>
</comment>
<dbReference type="SUPFAM" id="SSF63829">
    <property type="entry name" value="Calcium-dependent phosphotriesterase"/>
    <property type="match status" value="1"/>
</dbReference>
<reference evidence="2" key="2">
    <citation type="submission" date="2023-05" db="EMBL/GenBank/DDBJ databases">
        <authorList>
            <consortium name="Lawrence Berkeley National Laboratory"/>
            <person name="Steindorff A."/>
            <person name="Hensen N."/>
            <person name="Bonometti L."/>
            <person name="Westerberg I."/>
            <person name="Brannstrom I.O."/>
            <person name="Guillou S."/>
            <person name="Cros-Aarteil S."/>
            <person name="Calhoun S."/>
            <person name="Haridas S."/>
            <person name="Kuo A."/>
            <person name="Mondo S."/>
            <person name="Pangilinan J."/>
            <person name="Riley R."/>
            <person name="Labutti K."/>
            <person name="Andreopoulos B."/>
            <person name="Lipzen A."/>
            <person name="Chen C."/>
            <person name="Yanf M."/>
            <person name="Daum C."/>
            <person name="Ng V."/>
            <person name="Clum A."/>
            <person name="Ohm R."/>
            <person name="Martin F."/>
            <person name="Silar P."/>
            <person name="Natvig D."/>
            <person name="Lalanne C."/>
            <person name="Gautier V."/>
            <person name="Ament-Velasquez S.L."/>
            <person name="Kruys A."/>
            <person name="Hutchinson M.I."/>
            <person name="Powell A.J."/>
            <person name="Barry K."/>
            <person name="Miller A.N."/>
            <person name="Grigoriev I.V."/>
            <person name="Debuchy R."/>
            <person name="Gladieux P."/>
            <person name="Thoren M.H."/>
            <person name="Johannesson H."/>
        </authorList>
    </citation>
    <scope>NUCLEOTIDE SEQUENCE</scope>
    <source>
        <strain evidence="2">PSN243</strain>
    </source>
</reference>
<keyword evidence="1" id="KW-0732">Signal</keyword>
<dbReference type="AlphaFoldDB" id="A0AAV9H1S0"/>
<feature type="signal peptide" evidence="1">
    <location>
        <begin position="1"/>
        <end position="20"/>
    </location>
</feature>
<keyword evidence="3" id="KW-1185">Reference proteome</keyword>
<gene>
    <name evidence="2" type="ORF">QBC34DRAFT_290156</name>
</gene>
<accession>A0AAV9H1S0</accession>
<sequence>MRRLNLLHAAALLAANVAGGRVIPISSDVSVGTDGGVALSATGVPPQPSGCPPFQRGNFNIEAYQLYPENMDWDAKLCQVYIGILFNASFGVYDPYNEKLEVISFPGNTLVKEFHVGGVAWDKYTGFATVIVGQGNAFETVGANISGDNIIKKYDPVKKTFLWSLNITEVAKGEYGGFNDITHDAAGNTYFCGTYPSSILKVDPKGTAAVPWYLPETINHTVRGYSGIASHGDTIITLDSRLGKLFRFDATASKGTPTPLPHVPEAEITGGDAIRLPLKFEGKVLLIAENRRGVSVLRSQDASWRTAEYLGLIPMDPSLPSGALTTSVTQIGEKIYAVTDWFADQIVPGTVAGNKTSFPMIDITAKIDALLLG</sequence>
<evidence type="ECO:0000256" key="1">
    <source>
        <dbReference type="SAM" id="SignalP"/>
    </source>
</evidence>
<dbReference type="InterPro" id="IPR054550">
    <property type="entry name" value="Mala_s_1-like"/>
</dbReference>
<feature type="chain" id="PRO_5043653596" evidence="1">
    <location>
        <begin position="21"/>
        <end position="373"/>
    </location>
</feature>
<reference evidence="2" key="1">
    <citation type="journal article" date="2023" name="Mol. Phylogenet. Evol.">
        <title>Genome-scale phylogeny and comparative genomics of the fungal order Sordariales.</title>
        <authorList>
            <person name="Hensen N."/>
            <person name="Bonometti L."/>
            <person name="Westerberg I."/>
            <person name="Brannstrom I.O."/>
            <person name="Guillou S."/>
            <person name="Cros-Aarteil S."/>
            <person name="Calhoun S."/>
            <person name="Haridas S."/>
            <person name="Kuo A."/>
            <person name="Mondo S."/>
            <person name="Pangilinan J."/>
            <person name="Riley R."/>
            <person name="LaButti K."/>
            <person name="Andreopoulos B."/>
            <person name="Lipzen A."/>
            <person name="Chen C."/>
            <person name="Yan M."/>
            <person name="Daum C."/>
            <person name="Ng V."/>
            <person name="Clum A."/>
            <person name="Steindorff A."/>
            <person name="Ohm R.A."/>
            <person name="Martin F."/>
            <person name="Silar P."/>
            <person name="Natvig D.O."/>
            <person name="Lalanne C."/>
            <person name="Gautier V."/>
            <person name="Ament-Velasquez S.L."/>
            <person name="Kruys A."/>
            <person name="Hutchinson M.I."/>
            <person name="Powell A.J."/>
            <person name="Barry K."/>
            <person name="Miller A.N."/>
            <person name="Grigoriev I.V."/>
            <person name="Debuchy R."/>
            <person name="Gladieux P."/>
            <person name="Hiltunen Thoren M."/>
            <person name="Johannesson H."/>
        </authorList>
    </citation>
    <scope>NUCLEOTIDE SEQUENCE</scope>
    <source>
        <strain evidence="2">PSN243</strain>
    </source>
</reference>
<dbReference type="Proteomes" id="UP001321760">
    <property type="component" value="Unassembled WGS sequence"/>
</dbReference>
<name>A0AAV9H1S0_9PEZI</name>
<organism evidence="2 3">
    <name type="scientific">Podospora aff. communis PSN243</name>
    <dbReference type="NCBI Taxonomy" id="3040156"/>
    <lineage>
        <taxon>Eukaryota</taxon>
        <taxon>Fungi</taxon>
        <taxon>Dikarya</taxon>
        <taxon>Ascomycota</taxon>
        <taxon>Pezizomycotina</taxon>
        <taxon>Sordariomycetes</taxon>
        <taxon>Sordariomycetidae</taxon>
        <taxon>Sordariales</taxon>
        <taxon>Podosporaceae</taxon>
        <taxon>Podospora</taxon>
    </lineage>
</organism>
<dbReference type="CDD" id="cd12811">
    <property type="entry name" value="MALA"/>
    <property type="match status" value="1"/>
</dbReference>
<evidence type="ECO:0000313" key="3">
    <source>
        <dbReference type="Proteomes" id="UP001321760"/>
    </source>
</evidence>
<protein>
    <submittedName>
        <fullName evidence="2">Uncharacterized protein</fullName>
    </submittedName>
</protein>
<dbReference type="EMBL" id="MU865917">
    <property type="protein sequence ID" value="KAK4454487.1"/>
    <property type="molecule type" value="Genomic_DNA"/>
</dbReference>
<evidence type="ECO:0000313" key="2">
    <source>
        <dbReference type="EMBL" id="KAK4454487.1"/>
    </source>
</evidence>
<proteinExistence type="predicted"/>